<dbReference type="Proteomes" id="UP001454036">
    <property type="component" value="Unassembled WGS sequence"/>
</dbReference>
<organism evidence="3 4">
    <name type="scientific">Lithospermum erythrorhizon</name>
    <name type="common">Purple gromwell</name>
    <name type="synonym">Lithospermum officinale var. erythrorhizon</name>
    <dbReference type="NCBI Taxonomy" id="34254"/>
    <lineage>
        <taxon>Eukaryota</taxon>
        <taxon>Viridiplantae</taxon>
        <taxon>Streptophyta</taxon>
        <taxon>Embryophyta</taxon>
        <taxon>Tracheophyta</taxon>
        <taxon>Spermatophyta</taxon>
        <taxon>Magnoliopsida</taxon>
        <taxon>eudicotyledons</taxon>
        <taxon>Gunneridae</taxon>
        <taxon>Pentapetalae</taxon>
        <taxon>asterids</taxon>
        <taxon>lamiids</taxon>
        <taxon>Boraginales</taxon>
        <taxon>Boraginaceae</taxon>
        <taxon>Boraginoideae</taxon>
        <taxon>Lithospermeae</taxon>
        <taxon>Lithospermum</taxon>
    </lineage>
</organism>
<sequence>MASTGGVKNGFDLSSDPTVDNNIQTNLSIGFKPQMRSNFEETDFKLQSLHNHQDNATPREAKNCDRSPDMNGQQLALYQPSQMHDLPRLQSQGNQTSQHQSLPTYQQQVQQLPQSSVQPQVKLSSAFPYLSYMPRIHCMLSTTVIIKCCWLLFSFSFMVFSTGC</sequence>
<name>A0AAV3PL91_LITER</name>
<feature type="region of interest" description="Disordered" evidence="1">
    <location>
        <begin position="51"/>
        <end position="113"/>
    </location>
</feature>
<dbReference type="AlphaFoldDB" id="A0AAV3PL91"/>
<feature type="transmembrane region" description="Helical" evidence="2">
    <location>
        <begin position="138"/>
        <end position="160"/>
    </location>
</feature>
<gene>
    <name evidence="3" type="ORF">LIER_10186</name>
</gene>
<feature type="compositionally biased region" description="Polar residues" evidence="1">
    <location>
        <begin position="70"/>
        <end position="82"/>
    </location>
</feature>
<dbReference type="EMBL" id="BAABME010001794">
    <property type="protein sequence ID" value="GAA0151476.1"/>
    <property type="molecule type" value="Genomic_DNA"/>
</dbReference>
<evidence type="ECO:0000256" key="2">
    <source>
        <dbReference type="SAM" id="Phobius"/>
    </source>
</evidence>
<evidence type="ECO:0000313" key="3">
    <source>
        <dbReference type="EMBL" id="GAA0151476.1"/>
    </source>
</evidence>
<proteinExistence type="predicted"/>
<keyword evidence="2" id="KW-0812">Transmembrane</keyword>
<keyword evidence="2" id="KW-1133">Transmembrane helix</keyword>
<feature type="compositionally biased region" description="Low complexity" evidence="1">
    <location>
        <begin position="100"/>
        <end position="113"/>
    </location>
</feature>
<keyword evidence="2" id="KW-0472">Membrane</keyword>
<accession>A0AAV3PL91</accession>
<reference evidence="3 4" key="1">
    <citation type="submission" date="2024-01" db="EMBL/GenBank/DDBJ databases">
        <title>The complete chloroplast genome sequence of Lithospermum erythrorhizon: insights into the phylogenetic relationship among Boraginaceae species and the maternal lineages of purple gromwells.</title>
        <authorList>
            <person name="Okada T."/>
            <person name="Watanabe K."/>
        </authorList>
    </citation>
    <scope>NUCLEOTIDE SEQUENCE [LARGE SCALE GENOMIC DNA]</scope>
</reference>
<feature type="region of interest" description="Disordered" evidence="1">
    <location>
        <begin position="1"/>
        <end position="20"/>
    </location>
</feature>
<evidence type="ECO:0000256" key="1">
    <source>
        <dbReference type="SAM" id="MobiDB-lite"/>
    </source>
</evidence>
<comment type="caution">
    <text evidence="3">The sequence shown here is derived from an EMBL/GenBank/DDBJ whole genome shotgun (WGS) entry which is preliminary data.</text>
</comment>
<feature type="compositionally biased region" description="Basic and acidic residues" evidence="1">
    <location>
        <begin position="51"/>
        <end position="68"/>
    </location>
</feature>
<evidence type="ECO:0000313" key="4">
    <source>
        <dbReference type="Proteomes" id="UP001454036"/>
    </source>
</evidence>
<keyword evidence="4" id="KW-1185">Reference proteome</keyword>
<feature type="compositionally biased region" description="Polar residues" evidence="1">
    <location>
        <begin position="89"/>
        <end position="99"/>
    </location>
</feature>
<protein>
    <submittedName>
        <fullName evidence="3">Uncharacterized protein</fullName>
    </submittedName>
</protein>